<evidence type="ECO:0000313" key="3">
    <source>
        <dbReference type="Proteomes" id="UP000067461"/>
    </source>
</evidence>
<organism evidence="2 3">
    <name type="scientific">Serpentinimonas raichei</name>
    <dbReference type="NCBI Taxonomy" id="1458425"/>
    <lineage>
        <taxon>Bacteria</taxon>
        <taxon>Pseudomonadati</taxon>
        <taxon>Pseudomonadota</taxon>
        <taxon>Betaproteobacteria</taxon>
        <taxon>Burkholderiales</taxon>
        <taxon>Comamonadaceae</taxon>
        <taxon>Serpentinimonas</taxon>
    </lineage>
</organism>
<evidence type="ECO:0000313" key="2">
    <source>
        <dbReference type="EMBL" id="BAO80064.1"/>
    </source>
</evidence>
<accession>A0A060NMB4</accession>
<dbReference type="AlphaFoldDB" id="A0A060NMB4"/>
<proteinExistence type="predicted"/>
<dbReference type="HOGENOM" id="CLU_2449519_0_0_4"/>
<dbReference type="EMBL" id="AP014568">
    <property type="protein sequence ID" value="BAO80064.1"/>
    <property type="molecule type" value="Genomic_DNA"/>
</dbReference>
<sequence length="89" mass="10332">MIVPGQLASLRALWRVLTPRRRRQFALLQDFTFQQAMYKLMTKQYEMARVDEAREAAVLLSGTNRLNHSPLTPPFTRREGINGEDSGRR</sequence>
<protein>
    <submittedName>
        <fullName evidence="2">Predicted oxidoreductase related to aryl-alcohol dehydrogenase</fullName>
    </submittedName>
</protein>
<dbReference type="STRING" id="1458425.SRAA_0210"/>
<dbReference type="Proteomes" id="UP000067461">
    <property type="component" value="Chromosome"/>
</dbReference>
<reference evidence="2 3" key="1">
    <citation type="journal article" date="2014" name="Nat. Commun.">
        <title>Physiological and genomic features of highly alkaliphilic hydrogen-utilizing Betaproteobacteria from a continental serpentinizing site.</title>
        <authorList>
            <person name="Suzuki S."/>
            <person name="Kuenen J.G."/>
            <person name="Schipper K."/>
            <person name="van der Velde S."/>
            <person name="Ishii S."/>
            <person name="Wu A."/>
            <person name="Sorokin D.Y."/>
            <person name="Tenney A."/>
            <person name="Meng X.Y."/>
            <person name="Morrill P.L."/>
            <person name="Kamagata Y."/>
            <person name="Muyzer G."/>
            <person name="Nealson K.H."/>
        </authorList>
    </citation>
    <scope>NUCLEOTIDE SEQUENCE [LARGE SCALE GENOMIC DNA]</scope>
    <source>
        <strain evidence="2 3">A1</strain>
    </source>
</reference>
<feature type="compositionally biased region" description="Basic and acidic residues" evidence="1">
    <location>
        <begin position="76"/>
        <end position="89"/>
    </location>
</feature>
<feature type="region of interest" description="Disordered" evidence="1">
    <location>
        <begin position="64"/>
        <end position="89"/>
    </location>
</feature>
<dbReference type="RefSeq" id="WP_144318674.1">
    <property type="nucleotide sequence ID" value="NZ_AP014568.1"/>
</dbReference>
<gene>
    <name evidence="2" type="ORF">SRAA_0210</name>
</gene>
<keyword evidence="3" id="KW-1185">Reference proteome</keyword>
<name>A0A060NMB4_9BURK</name>
<dbReference type="KEGG" id="cbaa:SRAA_0210"/>
<evidence type="ECO:0000256" key="1">
    <source>
        <dbReference type="SAM" id="MobiDB-lite"/>
    </source>
</evidence>